<dbReference type="SUPFAM" id="SSF55729">
    <property type="entry name" value="Acyl-CoA N-acyltransferases (Nat)"/>
    <property type="match status" value="1"/>
</dbReference>
<dbReference type="InterPro" id="IPR016181">
    <property type="entry name" value="Acyl_CoA_acyltransferase"/>
</dbReference>
<evidence type="ECO:0000256" key="2">
    <source>
        <dbReference type="ARBA" id="ARBA00023315"/>
    </source>
</evidence>
<dbReference type="GO" id="GO:0016747">
    <property type="term" value="F:acyltransferase activity, transferring groups other than amino-acyl groups"/>
    <property type="evidence" value="ECO:0007669"/>
    <property type="project" value="InterPro"/>
</dbReference>
<comment type="caution">
    <text evidence="4">The sequence shown here is derived from an EMBL/GenBank/DDBJ whole genome shotgun (WGS) entry which is preliminary data.</text>
</comment>
<evidence type="ECO:0000313" key="5">
    <source>
        <dbReference type="Proteomes" id="UP000317716"/>
    </source>
</evidence>
<dbReference type="PROSITE" id="PS51186">
    <property type="entry name" value="GNAT"/>
    <property type="match status" value="1"/>
</dbReference>
<sequence>MTIRRATHADIHAVMDCLTAAFAPYESRYTPGAFQDTVLSAESAERRVREMTVFVADDASGVVGTIAAGAAGAGEGHLRGMAVLPHHQGRGIADRLLHAAEAELLRLGCTRATLDTTMPLERAIRFYERNGYRATGVVRDFFGMPLFEYAKELR</sequence>
<organism evidence="4 5">
    <name type="scientific">Eiseniibacteriota bacterium</name>
    <dbReference type="NCBI Taxonomy" id="2212470"/>
    <lineage>
        <taxon>Bacteria</taxon>
        <taxon>Candidatus Eiseniibacteriota</taxon>
    </lineage>
</organism>
<dbReference type="InterPro" id="IPR000182">
    <property type="entry name" value="GNAT_dom"/>
</dbReference>
<protein>
    <submittedName>
        <fullName evidence="4">GNAT family N-acetyltransferase</fullName>
    </submittedName>
</protein>
<keyword evidence="2" id="KW-0012">Acyltransferase</keyword>
<name>A0A538T3M3_UNCEI</name>
<dbReference type="Pfam" id="PF00583">
    <property type="entry name" value="Acetyltransf_1"/>
    <property type="match status" value="1"/>
</dbReference>
<dbReference type="PANTHER" id="PTHR43877">
    <property type="entry name" value="AMINOALKYLPHOSPHONATE N-ACETYLTRANSFERASE-RELATED-RELATED"/>
    <property type="match status" value="1"/>
</dbReference>
<reference evidence="4 5" key="1">
    <citation type="journal article" date="2019" name="Nat. Microbiol.">
        <title>Mediterranean grassland soil C-N compound turnover is dependent on rainfall and depth, and is mediated by genomically divergent microorganisms.</title>
        <authorList>
            <person name="Diamond S."/>
            <person name="Andeer P.F."/>
            <person name="Li Z."/>
            <person name="Crits-Christoph A."/>
            <person name="Burstein D."/>
            <person name="Anantharaman K."/>
            <person name="Lane K.R."/>
            <person name="Thomas B.C."/>
            <person name="Pan C."/>
            <person name="Northen T.R."/>
            <person name="Banfield J.F."/>
        </authorList>
    </citation>
    <scope>NUCLEOTIDE SEQUENCE [LARGE SCALE GENOMIC DNA]</scope>
    <source>
        <strain evidence="4">WS_2</strain>
    </source>
</reference>
<evidence type="ECO:0000313" key="4">
    <source>
        <dbReference type="EMBL" id="TMQ58238.1"/>
    </source>
</evidence>
<dbReference type="CDD" id="cd04301">
    <property type="entry name" value="NAT_SF"/>
    <property type="match status" value="1"/>
</dbReference>
<feature type="domain" description="N-acetyltransferase" evidence="3">
    <location>
        <begin position="1"/>
        <end position="154"/>
    </location>
</feature>
<dbReference type="AlphaFoldDB" id="A0A538T3M3"/>
<evidence type="ECO:0000256" key="1">
    <source>
        <dbReference type="ARBA" id="ARBA00022679"/>
    </source>
</evidence>
<dbReference type="Gene3D" id="3.40.630.30">
    <property type="match status" value="1"/>
</dbReference>
<dbReference type="Proteomes" id="UP000317716">
    <property type="component" value="Unassembled WGS sequence"/>
</dbReference>
<dbReference type="EMBL" id="VBOS01000086">
    <property type="protein sequence ID" value="TMQ58238.1"/>
    <property type="molecule type" value="Genomic_DNA"/>
</dbReference>
<gene>
    <name evidence="4" type="ORF">E6K72_02850</name>
</gene>
<dbReference type="InterPro" id="IPR050832">
    <property type="entry name" value="Bact_Acetyltransf"/>
</dbReference>
<keyword evidence="1 4" id="KW-0808">Transferase</keyword>
<proteinExistence type="predicted"/>
<dbReference type="PANTHER" id="PTHR43877:SF2">
    <property type="entry name" value="AMINOALKYLPHOSPHONATE N-ACETYLTRANSFERASE-RELATED"/>
    <property type="match status" value="1"/>
</dbReference>
<accession>A0A538T3M3</accession>
<evidence type="ECO:0000259" key="3">
    <source>
        <dbReference type="PROSITE" id="PS51186"/>
    </source>
</evidence>